<keyword evidence="2" id="KW-0472">Membrane</keyword>
<dbReference type="EMBL" id="JAATEO010000008">
    <property type="protein sequence ID" value="NJP32244.1"/>
    <property type="molecule type" value="Genomic_DNA"/>
</dbReference>
<proteinExistence type="predicted"/>
<name>A0ABX0Z4K0_9ACTN</name>
<evidence type="ECO:0000256" key="1">
    <source>
        <dbReference type="SAM" id="MobiDB-lite"/>
    </source>
</evidence>
<feature type="region of interest" description="Disordered" evidence="1">
    <location>
        <begin position="1"/>
        <end position="23"/>
    </location>
</feature>
<protein>
    <submittedName>
        <fullName evidence="3">Uncharacterized protein</fullName>
    </submittedName>
</protein>
<evidence type="ECO:0000313" key="3">
    <source>
        <dbReference type="EMBL" id="NJP32244.1"/>
    </source>
</evidence>
<organism evidence="3 4">
    <name type="scientific">Micromonospora thermarum</name>
    <dbReference type="NCBI Taxonomy" id="2720024"/>
    <lineage>
        <taxon>Bacteria</taxon>
        <taxon>Bacillati</taxon>
        <taxon>Actinomycetota</taxon>
        <taxon>Actinomycetes</taxon>
        <taxon>Micromonosporales</taxon>
        <taxon>Micromonosporaceae</taxon>
        <taxon>Micromonospora</taxon>
    </lineage>
</organism>
<evidence type="ECO:0000256" key="2">
    <source>
        <dbReference type="SAM" id="Phobius"/>
    </source>
</evidence>
<keyword evidence="4" id="KW-1185">Reference proteome</keyword>
<evidence type="ECO:0000313" key="4">
    <source>
        <dbReference type="Proteomes" id="UP000783871"/>
    </source>
</evidence>
<dbReference type="Proteomes" id="UP000783871">
    <property type="component" value="Unassembled WGS sequence"/>
</dbReference>
<comment type="caution">
    <text evidence="3">The sequence shown here is derived from an EMBL/GenBank/DDBJ whole genome shotgun (WGS) entry which is preliminary data.</text>
</comment>
<feature type="transmembrane region" description="Helical" evidence="2">
    <location>
        <begin position="35"/>
        <end position="55"/>
    </location>
</feature>
<accession>A0ABX0Z4K0</accession>
<dbReference type="RefSeq" id="WP_168000640.1">
    <property type="nucleotide sequence ID" value="NZ_JAATEO010000008.1"/>
</dbReference>
<keyword evidence="2" id="KW-0812">Transmembrane</keyword>
<sequence length="56" mass="5662">MPENYTDPAGNTEAFRVFANTPEPQAPTAAGRAPLLVGAAVAAVVLVVLAAWLALG</sequence>
<reference evidence="3 4" key="1">
    <citation type="submission" date="2020-03" db="EMBL/GenBank/DDBJ databases">
        <title>WGS of actinomycetes isolated from Thailand.</title>
        <authorList>
            <person name="Thawai C."/>
        </authorList>
    </citation>
    <scope>NUCLEOTIDE SEQUENCE [LARGE SCALE GENOMIC DNA]</scope>
    <source>
        <strain evidence="3 4">HSS6-12</strain>
    </source>
</reference>
<gene>
    <name evidence="3" type="ORF">HCJ94_09700</name>
</gene>
<keyword evidence="2" id="KW-1133">Transmembrane helix</keyword>